<gene>
    <name evidence="2" type="ORF">AOE01nite_08070</name>
</gene>
<evidence type="ECO:0000313" key="2">
    <source>
        <dbReference type="EMBL" id="GEN62583.1"/>
    </source>
</evidence>
<dbReference type="Pfam" id="PF10696">
    <property type="entry name" value="DUF2501"/>
    <property type="match status" value="1"/>
</dbReference>
<feature type="signal peptide" evidence="1">
    <location>
        <begin position="1"/>
        <end position="25"/>
    </location>
</feature>
<comment type="caution">
    <text evidence="2">The sequence shown here is derived from an EMBL/GenBank/DDBJ whole genome shotgun (WGS) entry which is preliminary data.</text>
</comment>
<organism evidence="2 3">
    <name type="scientific">Acetobacter oeni</name>
    <dbReference type="NCBI Taxonomy" id="304077"/>
    <lineage>
        <taxon>Bacteria</taxon>
        <taxon>Pseudomonadati</taxon>
        <taxon>Pseudomonadota</taxon>
        <taxon>Alphaproteobacteria</taxon>
        <taxon>Acetobacterales</taxon>
        <taxon>Acetobacteraceae</taxon>
        <taxon>Acetobacter</taxon>
    </lineage>
</organism>
<keyword evidence="1" id="KW-0732">Signal</keyword>
<feature type="chain" id="PRO_5021926058" description="DUF2501 domain-containing protein" evidence="1">
    <location>
        <begin position="26"/>
        <end position="159"/>
    </location>
</feature>
<dbReference type="EMBL" id="BJYG01000007">
    <property type="protein sequence ID" value="GEN62583.1"/>
    <property type="molecule type" value="Genomic_DNA"/>
</dbReference>
<sequence length="159" mass="15723">MIVRRFSAFALVCGLALTGASAAHAQMFGNMAQGAAQGAMQNALGQTGTTTGTGLSGLTSTQGVLSSLGVPSLSSLSAGNTTGILSYCVQNNLVSGSGAASTLSSLTSKSGITSDSSYTAGQQGLIQGANGNQVSLSSLKQGVRQKVCQSVLNQSKSLL</sequence>
<dbReference type="AlphaFoldDB" id="A0A511XI07"/>
<evidence type="ECO:0000313" key="3">
    <source>
        <dbReference type="Proteomes" id="UP000321746"/>
    </source>
</evidence>
<dbReference type="InterPro" id="IPR019637">
    <property type="entry name" value="DUF2501"/>
</dbReference>
<keyword evidence="3" id="KW-1185">Reference proteome</keyword>
<proteinExistence type="predicted"/>
<evidence type="ECO:0008006" key="4">
    <source>
        <dbReference type="Google" id="ProtNLM"/>
    </source>
</evidence>
<dbReference type="OrthoDB" id="8565817at2"/>
<reference evidence="2 3" key="1">
    <citation type="submission" date="2019-07" db="EMBL/GenBank/DDBJ databases">
        <title>Whole genome shotgun sequence of Acetobacter oeni NBRC 105207.</title>
        <authorList>
            <person name="Hosoyama A."/>
            <person name="Uohara A."/>
            <person name="Ohji S."/>
            <person name="Ichikawa N."/>
        </authorList>
    </citation>
    <scope>NUCLEOTIDE SEQUENCE [LARGE SCALE GENOMIC DNA]</scope>
    <source>
        <strain evidence="2 3">NBRC 105207</strain>
    </source>
</reference>
<name>A0A511XI07_9PROT</name>
<evidence type="ECO:0000256" key="1">
    <source>
        <dbReference type="SAM" id="SignalP"/>
    </source>
</evidence>
<protein>
    <recommendedName>
        <fullName evidence="4">DUF2501 domain-containing protein</fullName>
    </recommendedName>
</protein>
<accession>A0A511XI07</accession>
<dbReference type="Proteomes" id="UP000321746">
    <property type="component" value="Unassembled WGS sequence"/>
</dbReference>